<dbReference type="Pfam" id="PF00535">
    <property type="entry name" value="Glycos_transf_2"/>
    <property type="match status" value="1"/>
</dbReference>
<feature type="domain" description="Glycosyltransferase 2-like" evidence="1">
    <location>
        <begin position="4"/>
        <end position="162"/>
    </location>
</feature>
<evidence type="ECO:0000313" key="2">
    <source>
        <dbReference type="EMBL" id="PDS53295.1"/>
    </source>
</evidence>
<reference evidence="3" key="3">
    <citation type="submission" date="2018-11" db="EMBL/GenBank/DDBJ databases">
        <authorList>
            <person name="Huo Y."/>
        </authorList>
    </citation>
    <scope>NUCLEOTIDE SEQUENCE</scope>
    <source>
        <strain evidence="3">CCBAU 23252</strain>
    </source>
</reference>
<sequence>MKLSVLINNFNYGQFLRPCIDSVLSQSYPDFEVVVVDDGSTDDSREILASYGKQIRTVLKENGGQASSFNAGFAAASGDIIFLLDADDAFLPGKLARITEIYDRNEIDWCFDRVTTNEGDQPPAELQVTLFDKRATLGKGGFPSLPVPTSGLSFRRDLLRQILPMSAADGVVLSDNYLKFAAAFLGRGAIVETPLTFQRIHASNRYTGTSRAKTLRPQIMIATGLELARRYDGLQALGKSLVAGGIAETTSLLKLRSEARNTLAGGPFGEDAATQVALMAARKRLGNMLRRGRS</sequence>
<evidence type="ECO:0000313" key="5">
    <source>
        <dbReference type="Proteomes" id="UP000273611"/>
    </source>
</evidence>
<comment type="caution">
    <text evidence="3">The sequence shown here is derived from an EMBL/GenBank/DDBJ whole genome shotgun (WGS) entry which is preliminary data.</text>
</comment>
<dbReference type="SUPFAM" id="SSF53448">
    <property type="entry name" value="Nucleotide-diphospho-sugar transferases"/>
    <property type="match status" value="1"/>
</dbReference>
<dbReference type="Gene3D" id="3.90.550.10">
    <property type="entry name" value="Spore Coat Polysaccharide Biosynthesis Protein SpsA, Chain A"/>
    <property type="match status" value="1"/>
</dbReference>
<reference evidence="3 5" key="1">
    <citation type="journal article" date="2015" name="Int. J. Syst. Evol. Microbiol.">
        <title>Rhizobium anhuiense sp. nov., isolated from effective nodules of Vicia faba and Pisum sativum.</title>
        <authorList>
            <person name="Zhang Y.J."/>
            <person name="Zheng W.T."/>
            <person name="Everall I."/>
            <person name="Young J.P."/>
            <person name="Zhang X.X."/>
            <person name="Tian C.F."/>
            <person name="Sui X.H."/>
            <person name="Wang E.T."/>
            <person name="Chen W.X."/>
        </authorList>
    </citation>
    <scope>NUCLEOTIDE SEQUENCE [LARGE SCALE GENOMIC DNA]</scope>
    <source>
        <strain evidence="3 5">CCBAU 23252</strain>
    </source>
</reference>
<dbReference type="Proteomes" id="UP000219972">
    <property type="component" value="Unassembled WGS sequence"/>
</dbReference>
<dbReference type="RefSeq" id="WP_063474431.1">
    <property type="nucleotide sequence ID" value="NZ_BMFI01000001.1"/>
</dbReference>
<evidence type="ECO:0000313" key="3">
    <source>
        <dbReference type="EMBL" id="RUM02820.1"/>
    </source>
</evidence>
<proteinExistence type="predicted"/>
<dbReference type="PANTHER" id="PTHR43685">
    <property type="entry name" value="GLYCOSYLTRANSFERASE"/>
    <property type="match status" value="1"/>
</dbReference>
<evidence type="ECO:0000313" key="4">
    <source>
        <dbReference type="Proteomes" id="UP000219972"/>
    </source>
</evidence>
<dbReference type="AlphaFoldDB" id="A0A432NSX4"/>
<gene>
    <name evidence="2" type="ORF">CO662_00125</name>
    <name evidence="3" type="ORF">EEQ99_06300</name>
</gene>
<accession>A0A432NSX4</accession>
<dbReference type="PANTHER" id="PTHR43685:SF11">
    <property type="entry name" value="GLYCOSYLTRANSFERASE TAGX-RELATED"/>
    <property type="match status" value="1"/>
</dbReference>
<dbReference type="GO" id="GO:0016740">
    <property type="term" value="F:transferase activity"/>
    <property type="evidence" value="ECO:0007669"/>
    <property type="project" value="UniProtKB-KW"/>
</dbReference>
<evidence type="ECO:0000259" key="1">
    <source>
        <dbReference type="Pfam" id="PF00535"/>
    </source>
</evidence>
<dbReference type="InterPro" id="IPR001173">
    <property type="entry name" value="Glyco_trans_2-like"/>
</dbReference>
<name>A0A432NSX4_9HYPH</name>
<reference evidence="2 4" key="2">
    <citation type="submission" date="2017-09" db="EMBL/GenBank/DDBJ databases">
        <title>Comparative genomics of rhizobia isolated from Phaseolus vulgaris in China.</title>
        <authorList>
            <person name="Tong W."/>
        </authorList>
    </citation>
    <scope>NUCLEOTIDE SEQUENCE [LARGE SCALE GENOMIC DNA]</scope>
    <source>
        <strain evidence="2 4">Y27</strain>
    </source>
</reference>
<organism evidence="3 5">
    <name type="scientific">Rhizobium anhuiense</name>
    <dbReference type="NCBI Taxonomy" id="1184720"/>
    <lineage>
        <taxon>Bacteria</taxon>
        <taxon>Pseudomonadati</taxon>
        <taxon>Pseudomonadota</taxon>
        <taxon>Alphaproteobacteria</taxon>
        <taxon>Hyphomicrobiales</taxon>
        <taxon>Rhizobiaceae</taxon>
        <taxon>Rhizobium/Agrobacterium group</taxon>
        <taxon>Rhizobium</taxon>
    </lineage>
</organism>
<dbReference type="EMBL" id="NWSL01000001">
    <property type="protein sequence ID" value="PDS53295.1"/>
    <property type="molecule type" value="Genomic_DNA"/>
</dbReference>
<dbReference type="InterPro" id="IPR050834">
    <property type="entry name" value="Glycosyltransf_2"/>
</dbReference>
<keyword evidence="3" id="KW-0808">Transferase</keyword>
<dbReference type="Proteomes" id="UP000273611">
    <property type="component" value="Unassembled WGS sequence"/>
</dbReference>
<dbReference type="InterPro" id="IPR029044">
    <property type="entry name" value="Nucleotide-diphossugar_trans"/>
</dbReference>
<dbReference type="CDD" id="cd00761">
    <property type="entry name" value="Glyco_tranf_GTA_type"/>
    <property type="match status" value="1"/>
</dbReference>
<dbReference type="EMBL" id="RIBW01000002">
    <property type="protein sequence ID" value="RUM02820.1"/>
    <property type="molecule type" value="Genomic_DNA"/>
</dbReference>
<protein>
    <submittedName>
        <fullName evidence="3">Glycosyltransferase family 2 protein</fullName>
    </submittedName>
</protein>
<keyword evidence="4" id="KW-1185">Reference proteome</keyword>